<dbReference type="PROSITE" id="PS51192">
    <property type="entry name" value="HELICASE_ATP_BIND_1"/>
    <property type="match status" value="1"/>
</dbReference>
<gene>
    <name evidence="7" type="ORF">DN062_13775</name>
</gene>
<accession>A0A364NJJ2</accession>
<dbReference type="GO" id="GO:0004386">
    <property type="term" value="F:helicase activity"/>
    <property type="evidence" value="ECO:0007669"/>
    <property type="project" value="UniProtKB-KW"/>
</dbReference>
<dbReference type="SMART" id="SM00487">
    <property type="entry name" value="DEXDc"/>
    <property type="match status" value="1"/>
</dbReference>
<dbReference type="InterPro" id="IPR038718">
    <property type="entry name" value="SNF2-like_sf"/>
</dbReference>
<name>A0A364NJJ2_9GAMM</name>
<dbReference type="GO" id="GO:0008270">
    <property type="term" value="F:zinc ion binding"/>
    <property type="evidence" value="ECO:0007669"/>
    <property type="project" value="UniProtKB-KW"/>
</dbReference>
<evidence type="ECO:0000313" key="7">
    <source>
        <dbReference type="EMBL" id="RAU17233.1"/>
    </source>
</evidence>
<dbReference type="GO" id="GO:0005524">
    <property type="term" value="F:ATP binding"/>
    <property type="evidence" value="ECO:0007669"/>
    <property type="project" value="InterPro"/>
</dbReference>
<keyword evidence="2 7" id="KW-0067">ATP-binding</keyword>
<evidence type="ECO:0000259" key="6">
    <source>
        <dbReference type="PROSITE" id="PS51194"/>
    </source>
</evidence>
<dbReference type="GO" id="GO:0016787">
    <property type="term" value="F:hydrolase activity"/>
    <property type="evidence" value="ECO:0007669"/>
    <property type="project" value="UniProtKB-KW"/>
</dbReference>
<dbReference type="PROSITE" id="PS50966">
    <property type="entry name" value="ZF_SWIM"/>
    <property type="match status" value="1"/>
</dbReference>
<keyword evidence="8" id="KW-1185">Reference proteome</keyword>
<dbReference type="InterPro" id="IPR001650">
    <property type="entry name" value="Helicase_C-like"/>
</dbReference>
<keyword evidence="1" id="KW-0378">Hydrolase</keyword>
<reference evidence="7 8" key="1">
    <citation type="submission" date="2018-06" db="EMBL/GenBank/DDBJ databases">
        <title>Nitrincola tibetense sp. nov., isolated from Lake XuguoCo on Tibetan Plateau.</title>
        <authorList>
            <person name="Xing P."/>
        </authorList>
    </citation>
    <scope>NUCLEOTIDE SEQUENCE [LARGE SCALE GENOMIC DNA]</scope>
    <source>
        <strain evidence="8">xg18</strain>
    </source>
</reference>
<keyword evidence="2 7" id="KW-0547">Nucleotide-binding</keyword>
<comment type="caution">
    <text evidence="7">The sequence shown here is derived from an EMBL/GenBank/DDBJ whole genome shotgun (WGS) entry which is preliminary data.</text>
</comment>
<dbReference type="EMBL" id="QKRX01000011">
    <property type="protein sequence ID" value="RAU17233.1"/>
    <property type="molecule type" value="Genomic_DNA"/>
</dbReference>
<dbReference type="Pfam" id="PF00176">
    <property type="entry name" value="SNF2-rel_dom"/>
    <property type="match status" value="1"/>
</dbReference>
<keyword evidence="3" id="KW-0479">Metal-binding</keyword>
<evidence type="ECO:0000256" key="3">
    <source>
        <dbReference type="PROSITE-ProRule" id="PRU00325"/>
    </source>
</evidence>
<evidence type="ECO:0000256" key="1">
    <source>
        <dbReference type="ARBA" id="ARBA00022801"/>
    </source>
</evidence>
<dbReference type="InterPro" id="IPR049730">
    <property type="entry name" value="SNF2/RAD54-like_C"/>
</dbReference>
<dbReference type="InterPro" id="IPR014001">
    <property type="entry name" value="Helicase_ATP-bd"/>
</dbReference>
<dbReference type="SUPFAM" id="SSF52540">
    <property type="entry name" value="P-loop containing nucleoside triphosphate hydrolases"/>
    <property type="match status" value="2"/>
</dbReference>
<dbReference type="PANTHER" id="PTHR10799">
    <property type="entry name" value="SNF2/RAD54 HELICASE FAMILY"/>
    <property type="match status" value="1"/>
</dbReference>
<keyword evidence="2 7" id="KW-0347">Helicase</keyword>
<feature type="domain" description="Helicase ATP-binding" evidence="5">
    <location>
        <begin position="633"/>
        <end position="794"/>
    </location>
</feature>
<dbReference type="CDD" id="cd18793">
    <property type="entry name" value="SF2_C_SNF"/>
    <property type="match status" value="1"/>
</dbReference>
<dbReference type="Pfam" id="PF00271">
    <property type="entry name" value="Helicase_C"/>
    <property type="match status" value="1"/>
</dbReference>
<dbReference type="Gene3D" id="3.40.50.10810">
    <property type="entry name" value="Tandem AAA-ATPase domain"/>
    <property type="match status" value="1"/>
</dbReference>
<dbReference type="PROSITE" id="PS51194">
    <property type="entry name" value="HELICASE_CTER"/>
    <property type="match status" value="1"/>
</dbReference>
<dbReference type="InterPro" id="IPR027417">
    <property type="entry name" value="P-loop_NTPase"/>
</dbReference>
<dbReference type="OrthoDB" id="9760715at2"/>
<proteinExistence type="predicted"/>
<dbReference type="InterPro" id="IPR000330">
    <property type="entry name" value="SNF2_N"/>
</dbReference>
<keyword evidence="3" id="KW-0862">Zinc</keyword>
<keyword evidence="3" id="KW-0863">Zinc-finger</keyword>
<dbReference type="Proteomes" id="UP000250744">
    <property type="component" value="Unassembled WGS sequence"/>
</dbReference>
<evidence type="ECO:0000313" key="8">
    <source>
        <dbReference type="Proteomes" id="UP000250744"/>
    </source>
</evidence>
<dbReference type="SMART" id="SM00490">
    <property type="entry name" value="HELICc"/>
    <property type="match status" value="1"/>
</dbReference>
<feature type="domain" description="SWIM-type" evidence="4">
    <location>
        <begin position="65"/>
        <end position="99"/>
    </location>
</feature>
<dbReference type="Gene3D" id="3.40.50.300">
    <property type="entry name" value="P-loop containing nucleotide triphosphate hydrolases"/>
    <property type="match status" value="1"/>
</dbReference>
<dbReference type="CDD" id="cd18012">
    <property type="entry name" value="DEXQc_arch_SWI2_SNF2"/>
    <property type="match status" value="1"/>
</dbReference>
<evidence type="ECO:0000256" key="2">
    <source>
        <dbReference type="ARBA" id="ARBA00022806"/>
    </source>
</evidence>
<protein>
    <submittedName>
        <fullName evidence="7">Helicase</fullName>
    </submittedName>
</protein>
<dbReference type="InterPro" id="IPR007527">
    <property type="entry name" value="Znf_SWIM"/>
</dbReference>
<evidence type="ECO:0000259" key="5">
    <source>
        <dbReference type="PROSITE" id="PS51192"/>
    </source>
</evidence>
<sequence length="1083" mass="122295">MPTCLRITLVTMLNFTITGIQKMTDSATFQRGLEYFKQKRVKMLAYDEASETFSAQVKGRGRNRYDVDVFMTEDGLSSICTCPVALDCKHGVAAALHWLSIKPKHVEPPDEIKQANVNNKGAIAWRKWLDTLPSSSHVATSAPVPSRFYLLYFLNKTVSDQWFLDLRKAYLRQDGKWSQISRYTPEPYSLIYRAPEFMFPIDVQILRLLIGCAQGPSGFQIEGEVGAFLLDQVLSTDRMYRGETSNSVLLPLQLLPASVLNWHWTESDEGQHLTPEVQDASHWQLLPVSPPRYMDLDRNGIGELQSALDTKQISHLLQLPPIQPAQMAEFSAQLRCYLTPEQIPLPEEPNNPLADTPLPCLRVLVGEVEGGVLMPGVAVSFDYGGYRVALDFDAMISTLPEIYEQNGKTYLVQRDVSAEEVLLQPLLSYELGLVRRMGGFRDVWVPKNPNGSQMLRDWQTFMEMGLPALEAQGWQIEIDPDYALPVQSAAFDIHLRDGKNNWFNFALNLPIDDERSLSTQDIVAQWLEKGSPDELCLPLTDGWIRIDTQPLKSLYSLVLELYSQNKLDKPVSLPPFQAAQLADSLELDERQAPLTSKLVKQLKSYAGLVEVPLSMHVQAQLRPYQQQGLNWLGFLQEYGFGGILADDMGLGKTLQTLSLIQGLKDNKRLYKRPVLVVAPTSLMGNWQREAAQFTPELKTCLIHGLNRAKQFDQISKCDLVITSYPLLLRDADRYKKRKFSLLVLDEAQAIKNPNTKVAQQVRTLDTANRLCLTGTPLENHLGELWALMDFAMPGLLGGLKSFNQFYRHPIEQVGDRLSQQALAKRVAPFMLRRTKTDVVQELPPKTEIIQYVELEGQQRELYESIRISMEQRIRQLVATKGLARSHIEFLDALLKLRQACIDPRLVKLDKAAQIEGSAKLDWLRDTLPELLDEGRRVLIFSQFTAVLGLLEVLLKDLNVEYSKLTGQTRKRQESIDRFQSGDVPVFLISLKAGGSGLNLTAADTIIHLDPWWNPAVEQQATDRAYRIGQDKPVFVYKLVAADTVEERIQQMQQQKQALADALFDETGRAGIPTDKEALLALLA</sequence>
<evidence type="ECO:0000259" key="4">
    <source>
        <dbReference type="PROSITE" id="PS50966"/>
    </source>
</evidence>
<organism evidence="7 8">
    <name type="scientific">Nitrincola tibetensis</name>
    <dbReference type="NCBI Taxonomy" id="2219697"/>
    <lineage>
        <taxon>Bacteria</taxon>
        <taxon>Pseudomonadati</taxon>
        <taxon>Pseudomonadota</taxon>
        <taxon>Gammaproteobacteria</taxon>
        <taxon>Oceanospirillales</taxon>
        <taxon>Oceanospirillaceae</taxon>
        <taxon>Nitrincola</taxon>
    </lineage>
</organism>
<feature type="domain" description="Helicase C-terminal" evidence="6">
    <location>
        <begin position="922"/>
        <end position="1079"/>
    </location>
</feature>
<dbReference type="AlphaFoldDB" id="A0A364NJJ2"/>